<keyword evidence="3" id="KW-1185">Reference proteome</keyword>
<feature type="region of interest" description="Disordered" evidence="1">
    <location>
        <begin position="182"/>
        <end position="220"/>
    </location>
</feature>
<dbReference type="Proteomes" id="UP000005237">
    <property type="component" value="Unassembled WGS sequence"/>
</dbReference>
<evidence type="ECO:0000313" key="3">
    <source>
        <dbReference type="Proteomes" id="UP000005237"/>
    </source>
</evidence>
<evidence type="ECO:0000313" key="2">
    <source>
        <dbReference type="EnsemblMetazoa" id="CJA18619.1"/>
    </source>
</evidence>
<evidence type="ECO:0000256" key="1">
    <source>
        <dbReference type="SAM" id="MobiDB-lite"/>
    </source>
</evidence>
<accession>A0A8R1E2M0</accession>
<name>A0A8R1E2M0_CAEJA</name>
<dbReference type="EnsemblMetazoa" id="CJA18619.1">
    <property type="protein sequence ID" value="CJA18619.1"/>
    <property type="gene ID" value="WBGene00137824"/>
</dbReference>
<reference evidence="2" key="2">
    <citation type="submission" date="2022-06" db="UniProtKB">
        <authorList>
            <consortium name="EnsemblMetazoa"/>
        </authorList>
    </citation>
    <scope>IDENTIFICATION</scope>
    <source>
        <strain evidence="2">DF5081</strain>
    </source>
</reference>
<organism evidence="2 3">
    <name type="scientific">Caenorhabditis japonica</name>
    <dbReference type="NCBI Taxonomy" id="281687"/>
    <lineage>
        <taxon>Eukaryota</taxon>
        <taxon>Metazoa</taxon>
        <taxon>Ecdysozoa</taxon>
        <taxon>Nematoda</taxon>
        <taxon>Chromadorea</taxon>
        <taxon>Rhabditida</taxon>
        <taxon>Rhabditina</taxon>
        <taxon>Rhabditomorpha</taxon>
        <taxon>Rhabditoidea</taxon>
        <taxon>Rhabditidae</taxon>
        <taxon>Peloderinae</taxon>
        <taxon>Caenorhabditis</taxon>
    </lineage>
</organism>
<dbReference type="OMA" id="FFAETKI"/>
<sequence length="220" mass="25325">MWPQHFGYRRPIKIVEIPSEIQENRYERNLVFGALFPHLRDDLNVVCTSSSTPESCLRFFKNDHQTPIPTSFERYNSEEERMSPRVTTTTTAPVEQLQRVPERKIHAEKQAFQKSKPVQLTVPEEAELDIILGDLMKNDNMKMKMDKSKLPRVGKRGSKRHVGGVAPKVISFDGTALVDKRHAKASPVSVKFHPRKLYRSSPTNTQNQGPDFDPWERMGQ</sequence>
<feature type="compositionally biased region" description="Polar residues" evidence="1">
    <location>
        <begin position="200"/>
        <end position="209"/>
    </location>
</feature>
<protein>
    <submittedName>
        <fullName evidence="2">Uncharacterized protein</fullName>
    </submittedName>
</protein>
<reference evidence="3" key="1">
    <citation type="submission" date="2010-08" db="EMBL/GenBank/DDBJ databases">
        <authorList>
            <consortium name="Caenorhabditis japonica Sequencing Consortium"/>
            <person name="Wilson R.K."/>
        </authorList>
    </citation>
    <scope>NUCLEOTIDE SEQUENCE [LARGE SCALE GENOMIC DNA]</scope>
    <source>
        <strain evidence="3">DF5081</strain>
    </source>
</reference>
<dbReference type="AlphaFoldDB" id="A0A8R1E2M0"/>
<proteinExistence type="predicted"/>